<feature type="domain" description="Tetrahydrofolate dehydrogenase/cyclohydrolase catalytic" evidence="12">
    <location>
        <begin position="6"/>
        <end position="116"/>
    </location>
</feature>
<keyword evidence="7 11" id="KW-0560">Oxidoreductase</keyword>
<dbReference type="InterPro" id="IPR020631">
    <property type="entry name" value="THF_DH/CycHdrlase_NAD-bd_dom"/>
</dbReference>
<reference evidence="14 15" key="1">
    <citation type="journal article" date="2016" name="Nat. Commun.">
        <title>Thousands of microbial genomes shed light on interconnected biogeochemical processes in an aquifer system.</title>
        <authorList>
            <person name="Anantharaman K."/>
            <person name="Brown C.T."/>
            <person name="Hug L.A."/>
            <person name="Sharon I."/>
            <person name="Castelle C.J."/>
            <person name="Probst A.J."/>
            <person name="Thomas B.C."/>
            <person name="Singh A."/>
            <person name="Wilkins M.J."/>
            <person name="Karaoz U."/>
            <person name="Brodie E.L."/>
            <person name="Williams K.H."/>
            <person name="Hubbard S.S."/>
            <person name="Banfield J.F."/>
        </authorList>
    </citation>
    <scope>NUCLEOTIDE SEQUENCE [LARGE SCALE GENOMIC DNA]</scope>
</reference>
<evidence type="ECO:0000256" key="11">
    <source>
        <dbReference type="HAMAP-Rule" id="MF_01576"/>
    </source>
</evidence>
<proteinExistence type="inferred from homology"/>
<dbReference type="InterPro" id="IPR036291">
    <property type="entry name" value="NAD(P)-bd_dom_sf"/>
</dbReference>
<name>A0A1G2NBS2_9BACT</name>
<dbReference type="GO" id="GO:0005829">
    <property type="term" value="C:cytosol"/>
    <property type="evidence" value="ECO:0007669"/>
    <property type="project" value="TreeGrafter"/>
</dbReference>
<comment type="catalytic activity">
    <reaction evidence="11">
        <text>(6R)-5,10-methylene-5,6,7,8-tetrahydrofolate + NADP(+) = (6R)-5,10-methenyltetrahydrofolate + NADPH</text>
        <dbReference type="Rhea" id="RHEA:22812"/>
        <dbReference type="ChEBI" id="CHEBI:15636"/>
        <dbReference type="ChEBI" id="CHEBI:57455"/>
        <dbReference type="ChEBI" id="CHEBI:57783"/>
        <dbReference type="ChEBI" id="CHEBI:58349"/>
        <dbReference type="EC" id="1.5.1.5"/>
    </reaction>
</comment>
<gene>
    <name evidence="11" type="primary">folD</name>
    <name evidence="14" type="ORF">A2928_01600</name>
</gene>
<dbReference type="InterPro" id="IPR020630">
    <property type="entry name" value="THF_DH/CycHdrlase_cat_dom"/>
</dbReference>
<dbReference type="EC" id="1.5.1.5" evidence="11"/>
<dbReference type="InterPro" id="IPR020867">
    <property type="entry name" value="THF_DH/CycHdrlase_CS"/>
</dbReference>
<dbReference type="PROSITE" id="PS00767">
    <property type="entry name" value="THF_DHG_CYH_2"/>
    <property type="match status" value="1"/>
</dbReference>
<evidence type="ECO:0000256" key="10">
    <source>
        <dbReference type="ARBA" id="ARBA00023268"/>
    </source>
</evidence>
<evidence type="ECO:0000259" key="13">
    <source>
        <dbReference type="Pfam" id="PF02882"/>
    </source>
</evidence>
<dbReference type="InterPro" id="IPR046346">
    <property type="entry name" value="Aminoacid_DH-like_N_sf"/>
</dbReference>
<evidence type="ECO:0000259" key="12">
    <source>
        <dbReference type="Pfam" id="PF00763"/>
    </source>
</evidence>
<organism evidence="14 15">
    <name type="scientific">Candidatus Taylorbacteria bacterium RIFCSPLOWO2_01_FULL_45_15b</name>
    <dbReference type="NCBI Taxonomy" id="1802319"/>
    <lineage>
        <taxon>Bacteria</taxon>
        <taxon>Candidatus Tayloriibacteriota</taxon>
    </lineage>
</organism>
<dbReference type="GO" id="GO:0035999">
    <property type="term" value="P:tetrahydrofolate interconversion"/>
    <property type="evidence" value="ECO:0007669"/>
    <property type="project" value="UniProtKB-UniRule"/>
</dbReference>
<keyword evidence="10 11" id="KW-0511">Multifunctional enzyme</keyword>
<sequence>MKTKILDGKKLREKIRIKLGQRVEGMRRTPVLAIVSVKGADRSDVYIREKIKFGASIGVKVRNIVLPADCSASELLDAIKAQNQDNTVDGVIVQMPLPFSDLRIFANAVNPQKDVDGLTDVNLGKILAGAGEGILAATARGVITLLREYDESVDGKKVLIIGRSTLVGRPLAAAMLALNATVTVAHSRTANIREEIRSADIVVVAAGVPNLIRREDVRSHQVIVDVGISLVDGEKIEEEIPTKNVVGDVAFDEVRDSVSAISPVPGGVGPMTVASLFENLLDALR</sequence>
<evidence type="ECO:0000313" key="14">
    <source>
        <dbReference type="EMBL" id="OHA33558.1"/>
    </source>
</evidence>
<comment type="similarity">
    <text evidence="11">Belongs to the tetrahydrofolate dehydrogenase/cyclohydrolase family.</text>
</comment>
<dbReference type="GO" id="GO:0004477">
    <property type="term" value="F:methenyltetrahydrofolate cyclohydrolase activity"/>
    <property type="evidence" value="ECO:0007669"/>
    <property type="project" value="UniProtKB-UniRule"/>
</dbReference>
<dbReference type="EC" id="3.5.4.9" evidence="11"/>
<dbReference type="Pfam" id="PF00763">
    <property type="entry name" value="THF_DHG_CYH"/>
    <property type="match status" value="1"/>
</dbReference>
<dbReference type="GO" id="GO:0009086">
    <property type="term" value="P:methionine biosynthetic process"/>
    <property type="evidence" value="ECO:0007669"/>
    <property type="project" value="UniProtKB-KW"/>
</dbReference>
<accession>A0A1G2NBS2</accession>
<keyword evidence="6 11" id="KW-0521">NADP</keyword>
<feature type="binding site" evidence="11">
    <location>
        <begin position="162"/>
        <end position="164"/>
    </location>
    <ligand>
        <name>NADP(+)</name>
        <dbReference type="ChEBI" id="CHEBI:58349"/>
    </ligand>
</feature>
<evidence type="ECO:0000256" key="3">
    <source>
        <dbReference type="ARBA" id="ARBA00022563"/>
    </source>
</evidence>
<evidence type="ECO:0000256" key="8">
    <source>
        <dbReference type="ARBA" id="ARBA00023102"/>
    </source>
</evidence>
<feature type="domain" description="Tetrahydrofolate dehydrogenase/cyclohydrolase NAD(P)-binding" evidence="13">
    <location>
        <begin position="137"/>
        <end position="283"/>
    </location>
</feature>
<feature type="binding site" evidence="11">
    <location>
        <position position="228"/>
    </location>
    <ligand>
        <name>NADP(+)</name>
        <dbReference type="ChEBI" id="CHEBI:58349"/>
    </ligand>
</feature>
<dbReference type="Gene3D" id="3.40.50.720">
    <property type="entry name" value="NAD(P)-binding Rossmann-like Domain"/>
    <property type="match status" value="1"/>
</dbReference>
<comment type="caution">
    <text evidence="11">Lacks conserved residue(s) required for the propagation of feature annotation.</text>
</comment>
<dbReference type="FunFam" id="3.40.50.10860:FF:000005">
    <property type="entry name" value="C-1-tetrahydrofolate synthase, cytoplasmic, putative"/>
    <property type="match status" value="1"/>
</dbReference>
<dbReference type="Gene3D" id="3.40.50.10860">
    <property type="entry name" value="Leucine Dehydrogenase, chain A, domain 1"/>
    <property type="match status" value="1"/>
</dbReference>
<dbReference type="STRING" id="1802319.A2928_01600"/>
<dbReference type="CDD" id="cd01080">
    <property type="entry name" value="NAD_bind_m-THF_DH_Cyclohyd"/>
    <property type="match status" value="1"/>
</dbReference>
<dbReference type="InterPro" id="IPR000672">
    <property type="entry name" value="THF_DH/CycHdrlase"/>
</dbReference>
<evidence type="ECO:0000256" key="5">
    <source>
        <dbReference type="ARBA" id="ARBA00022801"/>
    </source>
</evidence>
<dbReference type="GO" id="GO:0000105">
    <property type="term" value="P:L-histidine biosynthetic process"/>
    <property type="evidence" value="ECO:0007669"/>
    <property type="project" value="UniProtKB-KW"/>
</dbReference>
<keyword evidence="8 11" id="KW-0368">Histidine biosynthesis</keyword>
<comment type="subunit">
    <text evidence="2 11">Homodimer.</text>
</comment>
<comment type="catalytic activity">
    <reaction evidence="11">
        <text>(6R)-5,10-methenyltetrahydrofolate + H2O = (6R)-10-formyltetrahydrofolate + H(+)</text>
        <dbReference type="Rhea" id="RHEA:23700"/>
        <dbReference type="ChEBI" id="CHEBI:15377"/>
        <dbReference type="ChEBI" id="CHEBI:15378"/>
        <dbReference type="ChEBI" id="CHEBI:57455"/>
        <dbReference type="ChEBI" id="CHEBI:195366"/>
        <dbReference type="EC" id="3.5.4.9"/>
    </reaction>
</comment>
<dbReference type="GO" id="GO:0004488">
    <property type="term" value="F:methylenetetrahydrofolate dehydrogenase (NADP+) activity"/>
    <property type="evidence" value="ECO:0007669"/>
    <property type="project" value="UniProtKB-UniRule"/>
</dbReference>
<keyword evidence="3 11" id="KW-0554">One-carbon metabolism</keyword>
<protein>
    <recommendedName>
        <fullName evidence="11">Bifunctional protein FolD</fullName>
    </recommendedName>
    <domain>
        <recommendedName>
            <fullName evidence="11">Methylenetetrahydrofolate dehydrogenase</fullName>
            <ecNumber evidence="11">1.5.1.5</ecNumber>
        </recommendedName>
    </domain>
    <domain>
        <recommendedName>
            <fullName evidence="11">Methenyltetrahydrofolate cyclohydrolase</fullName>
            <ecNumber evidence="11">3.5.4.9</ecNumber>
        </recommendedName>
    </domain>
</protein>
<evidence type="ECO:0000256" key="7">
    <source>
        <dbReference type="ARBA" id="ARBA00023002"/>
    </source>
</evidence>
<dbReference type="UniPathway" id="UPA00193"/>
<keyword evidence="4 11" id="KW-0658">Purine biosynthesis</keyword>
<dbReference type="GO" id="GO:0006164">
    <property type="term" value="P:purine nucleotide biosynthetic process"/>
    <property type="evidence" value="ECO:0007669"/>
    <property type="project" value="UniProtKB-KW"/>
</dbReference>
<keyword evidence="9 11" id="KW-0486">Methionine biosynthesis</keyword>
<dbReference type="EMBL" id="MHRX01000032">
    <property type="protein sequence ID" value="OHA33558.1"/>
    <property type="molecule type" value="Genomic_DNA"/>
</dbReference>
<dbReference type="SUPFAM" id="SSF53223">
    <property type="entry name" value="Aminoacid dehydrogenase-like, N-terminal domain"/>
    <property type="match status" value="1"/>
</dbReference>
<comment type="pathway">
    <text evidence="1 11">One-carbon metabolism; tetrahydrofolate interconversion.</text>
</comment>
<dbReference type="SUPFAM" id="SSF51735">
    <property type="entry name" value="NAD(P)-binding Rossmann-fold domains"/>
    <property type="match status" value="1"/>
</dbReference>
<comment type="caution">
    <text evidence="14">The sequence shown here is derived from an EMBL/GenBank/DDBJ whole genome shotgun (WGS) entry which is preliminary data.</text>
</comment>
<evidence type="ECO:0000256" key="6">
    <source>
        <dbReference type="ARBA" id="ARBA00022857"/>
    </source>
</evidence>
<dbReference type="HAMAP" id="MF_01576">
    <property type="entry name" value="THF_DHG_CYH"/>
    <property type="match status" value="1"/>
</dbReference>
<dbReference type="Proteomes" id="UP000176221">
    <property type="component" value="Unassembled WGS sequence"/>
</dbReference>
<dbReference type="PANTHER" id="PTHR48099">
    <property type="entry name" value="C-1-TETRAHYDROFOLATE SYNTHASE, CYTOPLASMIC-RELATED"/>
    <property type="match status" value="1"/>
</dbReference>
<dbReference type="Pfam" id="PF02882">
    <property type="entry name" value="THF_DHG_CYH_C"/>
    <property type="match status" value="1"/>
</dbReference>
<evidence type="ECO:0000256" key="1">
    <source>
        <dbReference type="ARBA" id="ARBA00004777"/>
    </source>
</evidence>
<dbReference type="PANTHER" id="PTHR48099:SF5">
    <property type="entry name" value="C-1-TETRAHYDROFOLATE SYNTHASE, CYTOPLASMIC"/>
    <property type="match status" value="1"/>
</dbReference>
<keyword evidence="5 11" id="KW-0378">Hydrolase</keyword>
<dbReference type="AlphaFoldDB" id="A0A1G2NBS2"/>
<dbReference type="PRINTS" id="PR00085">
    <property type="entry name" value="THFDHDRGNASE"/>
</dbReference>
<evidence type="ECO:0000256" key="2">
    <source>
        <dbReference type="ARBA" id="ARBA00011738"/>
    </source>
</evidence>
<evidence type="ECO:0000313" key="15">
    <source>
        <dbReference type="Proteomes" id="UP000176221"/>
    </source>
</evidence>
<comment type="function">
    <text evidence="11">Catalyzes the oxidation of 5,10-methylenetetrahydrofolate to 5,10-methenyltetrahydrofolate and then the hydrolysis of 5,10-methenyltetrahydrofolate to 10-formyltetrahydrofolate.</text>
</comment>
<evidence type="ECO:0000256" key="4">
    <source>
        <dbReference type="ARBA" id="ARBA00022755"/>
    </source>
</evidence>
<keyword evidence="11" id="KW-0028">Amino-acid biosynthesis</keyword>
<evidence type="ECO:0000256" key="9">
    <source>
        <dbReference type="ARBA" id="ARBA00023167"/>
    </source>
</evidence>